<dbReference type="PANTHER" id="PTHR10000:SF25">
    <property type="entry name" value="PHOSPHATASE YKRA-RELATED"/>
    <property type="match status" value="1"/>
</dbReference>
<dbReference type="SFLD" id="SFLDG01144">
    <property type="entry name" value="C2.B.4:_PGP_Like"/>
    <property type="match status" value="1"/>
</dbReference>
<dbReference type="PATRIC" id="fig|1121865.3.peg.4"/>
<dbReference type="SFLD" id="SFLDS00003">
    <property type="entry name" value="Haloacid_Dehalogenase"/>
    <property type="match status" value="1"/>
</dbReference>
<reference evidence="1 2" key="1">
    <citation type="submission" date="2013-03" db="EMBL/GenBank/DDBJ databases">
        <title>The Genome Sequence of Enterococcus columbae ATCC_51263 (PacBio/Illumina hybrid assembly).</title>
        <authorList>
            <consortium name="The Broad Institute Genomics Platform"/>
            <consortium name="The Broad Institute Genome Sequencing Center for Infectious Disease"/>
            <person name="Earl A."/>
            <person name="Russ C."/>
            <person name="Gilmore M."/>
            <person name="Surin D."/>
            <person name="Walker B."/>
            <person name="Young S."/>
            <person name="Zeng Q."/>
            <person name="Gargeya S."/>
            <person name="Fitzgerald M."/>
            <person name="Haas B."/>
            <person name="Abouelleil A."/>
            <person name="Allen A.W."/>
            <person name="Alvarado L."/>
            <person name="Arachchi H.M."/>
            <person name="Berlin A.M."/>
            <person name="Chapman S.B."/>
            <person name="Gainer-Dewar J."/>
            <person name="Goldberg J."/>
            <person name="Griggs A."/>
            <person name="Gujja S."/>
            <person name="Hansen M."/>
            <person name="Howarth C."/>
            <person name="Imamovic A."/>
            <person name="Ireland A."/>
            <person name="Larimer J."/>
            <person name="McCowan C."/>
            <person name="Murphy C."/>
            <person name="Pearson M."/>
            <person name="Poon T.W."/>
            <person name="Priest M."/>
            <person name="Roberts A."/>
            <person name="Saif S."/>
            <person name="Shea T."/>
            <person name="Sisk P."/>
            <person name="Sykes S."/>
            <person name="Wortman J."/>
            <person name="Nusbaum C."/>
            <person name="Birren B."/>
        </authorList>
    </citation>
    <scope>NUCLEOTIDE SEQUENCE [LARGE SCALE GENOMIC DNA]</scope>
    <source>
        <strain evidence="1 2">ATCC 51263</strain>
    </source>
</reference>
<dbReference type="PANTHER" id="PTHR10000">
    <property type="entry name" value="PHOSPHOSERINE PHOSPHATASE"/>
    <property type="match status" value="1"/>
</dbReference>
<dbReference type="STRING" id="1121865.OMW_00008"/>
<dbReference type="GO" id="GO:0005829">
    <property type="term" value="C:cytosol"/>
    <property type="evidence" value="ECO:0007669"/>
    <property type="project" value="TreeGrafter"/>
</dbReference>
<dbReference type="AlphaFoldDB" id="S0KXL2"/>
<dbReference type="InterPro" id="IPR000150">
    <property type="entry name" value="Cof"/>
</dbReference>
<evidence type="ECO:0000313" key="1">
    <source>
        <dbReference type="EMBL" id="EOW84116.1"/>
    </source>
</evidence>
<protein>
    <recommendedName>
        <fullName evidence="3">HAD superfamily hydrolase</fullName>
    </recommendedName>
</protein>
<dbReference type="InterPro" id="IPR036412">
    <property type="entry name" value="HAD-like_sf"/>
</dbReference>
<dbReference type="InterPro" id="IPR023214">
    <property type="entry name" value="HAD_sf"/>
</dbReference>
<dbReference type="OrthoDB" id="9810101at2"/>
<dbReference type="PROSITE" id="PS01228">
    <property type="entry name" value="COF_1"/>
    <property type="match status" value="1"/>
</dbReference>
<dbReference type="Pfam" id="PF08282">
    <property type="entry name" value="Hydrolase_3"/>
    <property type="match status" value="1"/>
</dbReference>
<proteinExistence type="predicted"/>
<accession>S0KXL2</accession>
<dbReference type="SUPFAM" id="SSF56784">
    <property type="entry name" value="HAD-like"/>
    <property type="match status" value="1"/>
</dbReference>
<gene>
    <name evidence="1" type="ORF">I568_00602</name>
</gene>
<dbReference type="RefSeq" id="WP_016182180.1">
    <property type="nucleotide sequence ID" value="NZ_JXKI01000015.1"/>
</dbReference>
<evidence type="ECO:0000313" key="2">
    <source>
        <dbReference type="Proteomes" id="UP000014113"/>
    </source>
</evidence>
<dbReference type="GO" id="GO:0000287">
    <property type="term" value="F:magnesium ion binding"/>
    <property type="evidence" value="ECO:0007669"/>
    <property type="project" value="TreeGrafter"/>
</dbReference>
<dbReference type="eggNOG" id="COG0561">
    <property type="taxonomic scope" value="Bacteria"/>
</dbReference>
<name>S0KXL2_9ENTE</name>
<dbReference type="Gene3D" id="3.30.1240.10">
    <property type="match status" value="1"/>
</dbReference>
<evidence type="ECO:0008006" key="3">
    <source>
        <dbReference type="Google" id="ProtNLM"/>
    </source>
</evidence>
<dbReference type="EMBL" id="ASWJ01000004">
    <property type="protein sequence ID" value="EOW84116.1"/>
    <property type="molecule type" value="Genomic_DNA"/>
</dbReference>
<organism evidence="1 2">
    <name type="scientific">Enterococcus columbae DSM 7374 = ATCC 51263</name>
    <dbReference type="NCBI Taxonomy" id="1121865"/>
    <lineage>
        <taxon>Bacteria</taxon>
        <taxon>Bacillati</taxon>
        <taxon>Bacillota</taxon>
        <taxon>Bacilli</taxon>
        <taxon>Lactobacillales</taxon>
        <taxon>Enterococcaceae</taxon>
        <taxon>Enterococcus</taxon>
    </lineage>
</organism>
<sequence length="279" mass="31268">MKIKAVFFDIDGTLLNDHGSILPSTKRAIALARAQGIYCGIATGRGLPNVKQVISSLPMDMFVTYNGQYVIHHDHVIYAHPFDVTTLKEIVQYAHEHKRQALFGSGDKMMGSLTMRIGQSKLFSHLLNHLPKGEVFHFGSQLLKKLSPNQKALRYQQLSILQEPIYQCVMLCSNRELVEMQQFLPNCDFQRSNPYSVDIVPKGGSKIKGIKEFADYLGIEMSEIMAFGDHLNDLEMLAGVGIGVAMGNAQEIVKQKADFVTLSNNHDGIYYAMKQFEVI</sequence>
<comment type="caution">
    <text evidence="1">The sequence shown here is derived from an EMBL/GenBank/DDBJ whole genome shotgun (WGS) entry which is preliminary data.</text>
</comment>
<keyword evidence="2" id="KW-1185">Reference proteome</keyword>
<dbReference type="Proteomes" id="UP000014113">
    <property type="component" value="Unassembled WGS sequence"/>
</dbReference>
<dbReference type="GO" id="GO:0016791">
    <property type="term" value="F:phosphatase activity"/>
    <property type="evidence" value="ECO:0007669"/>
    <property type="project" value="TreeGrafter"/>
</dbReference>
<dbReference type="Gene3D" id="3.40.50.1000">
    <property type="entry name" value="HAD superfamily/HAD-like"/>
    <property type="match status" value="1"/>
</dbReference>
<dbReference type="SFLD" id="SFLDG01140">
    <property type="entry name" value="C2.B:_Phosphomannomutase_and_P"/>
    <property type="match status" value="1"/>
</dbReference>
<dbReference type="NCBIfam" id="TIGR00099">
    <property type="entry name" value="Cof-subfamily"/>
    <property type="match status" value="1"/>
</dbReference>